<organism evidence="3 4">
    <name type="scientific">Coprobacter secundus subsp. similis</name>
    <dbReference type="NCBI Taxonomy" id="2751153"/>
    <lineage>
        <taxon>Bacteria</taxon>
        <taxon>Pseudomonadati</taxon>
        <taxon>Bacteroidota</taxon>
        <taxon>Bacteroidia</taxon>
        <taxon>Bacteroidales</taxon>
        <taxon>Barnesiellaceae</taxon>
        <taxon>Coprobacter</taxon>
    </lineage>
</organism>
<dbReference type="RefSeq" id="WP_200754938.1">
    <property type="nucleotide sequence ID" value="NZ_AP023322.1"/>
</dbReference>
<dbReference type="EMBL" id="AP023322">
    <property type="protein sequence ID" value="BCI64165.1"/>
    <property type="molecule type" value="Genomic_DNA"/>
</dbReference>
<dbReference type="CDD" id="cd02258">
    <property type="entry name" value="Peptidase_C25_N"/>
    <property type="match status" value="1"/>
</dbReference>
<dbReference type="Proteomes" id="UP000594042">
    <property type="component" value="Chromosome"/>
</dbReference>
<feature type="domain" description="Gingipain" evidence="2">
    <location>
        <begin position="408"/>
        <end position="778"/>
    </location>
</feature>
<evidence type="ECO:0000313" key="4">
    <source>
        <dbReference type="Proteomes" id="UP000594042"/>
    </source>
</evidence>
<dbReference type="Gene3D" id="2.60.40.4070">
    <property type="match status" value="1"/>
</dbReference>
<dbReference type="Gene3D" id="3.40.50.1460">
    <property type="match status" value="1"/>
</dbReference>
<dbReference type="Pfam" id="PF01364">
    <property type="entry name" value="Peptidase_C25"/>
    <property type="match status" value="1"/>
</dbReference>
<dbReference type="KEGG" id="copr:Cop2CBH44_25180"/>
<gene>
    <name evidence="3" type="primary">porU</name>
    <name evidence="3" type="ORF">Cop2CBH44_25180</name>
</gene>
<dbReference type="GO" id="GO:0006508">
    <property type="term" value="P:proteolysis"/>
    <property type="evidence" value="ECO:0007669"/>
    <property type="project" value="InterPro"/>
</dbReference>
<dbReference type="SUPFAM" id="SSF52129">
    <property type="entry name" value="Caspase-like"/>
    <property type="match status" value="1"/>
</dbReference>
<dbReference type="Gene3D" id="3.40.50.10390">
    <property type="entry name" value="Gingipain r, domain 1"/>
    <property type="match status" value="1"/>
</dbReference>
<reference evidence="4" key="1">
    <citation type="submission" date="2020-07" db="EMBL/GenBank/DDBJ databases">
        <title>Complete genome sequencing of Coprobacter sp. strain 2CBH44.</title>
        <authorList>
            <person name="Sakamoto M."/>
            <person name="Murakami T."/>
            <person name="Mori H."/>
        </authorList>
    </citation>
    <scope>NUCLEOTIDE SEQUENCE [LARGE SCALE GENOMIC DNA]</scope>
    <source>
        <strain evidence="4">2CBH44</strain>
    </source>
</reference>
<sequence length="1156" mass="129820">MPYHSFLRILLSTIRTDYTIALLTAIVLSIFTAGALNDGDRYTRESVLNSGSWVRVKVYDNGIYQISYSDLQQWGFSDPTKVKVYGYGGKMLEEDFTTPYTDDLPEIPVYHAGDKILFYAQGIISWSYNTSKNIFVHDRHAYSSAGYYFITQNDNPATELPTDNTPDDKSLSATSVFDDYDLYETESVNLGKTGRVFYGEDFRYTTQRTFSFDIAGIPEDNKTVRMQVDFVAKSPNSSKVTISHNGSRLNTYTIKGMTSNSDLSYKNAELLSAYDVWDSDLSSVDNISIGYEGSDVRNARLDFIRLTFKRKLQLYGSSVLFRNIEAQSKKIRYAVQTDKSIQIWDITDPINPVSVQAKSQNGVYYFTAKETGLKEYVAFDPSASFPSAEYVENMANQNLHGWEKADLFILVPPELVSEAERLAQHHIEKDGLTCRVVLPQQIYNEFSSGTPDATAVRRFMKMFYDRAGEDESLKPRYLLLFGDGTYDNRLISSEWNNYKDSFIISYQSVSGLSERSSYVSDDYFGFLDDNEGKNLPSDKLDIGIGRFPVRTLSEAQIAVDKVIAYANSTDFGVWKNNLCFVADDGNSSQHMSTSDKLANLVETNHPEFYCNKIYIDAFNKVTSATGSTYPDAKKKMFNLLDDGLLLINYCGHGSTKGWTAERILELNDIQKMYLKRLPLFITATCDFSRFDDAAYSGGEYLFLNAKGGAIALFTTTRVVETYGNELMNMGLISHLFDRDENGNRLRLGDVMKLAKRSISGSDDNKLNFVLLGDPALHLTYPEHKLIVTEINGIPVENSSASDIQLKARAMVTVKGEVRSSEKNGSGTKLTDYNGIIYPRLYDSQTTVTTNGNGTDGNDKTGEPFTFKERTNLLYTAKDSIKNGEFSFQFKMPKELNYSLESGYLNLYAGSLLNGEAFGASTNFIIGGMDNTVPEDNEGPVIHSMYLNTSGFKDGDLVNENPVFFAEIEDPSGINLSGIGLGHDMTINIDNSVYTEYVLNDYFDPQSGTYGKGTVMYEIPELEDGYHTLTFKVWDTEGNSSEKTITFSTQKGIKPNIFDLCVNKNPVSDVARFYIEHDRPNTNMSIAISIYNLFGEQVWTYKDEGKSDMWTSPVIEWNLTDLAGRRVTPGIYVYKAIISTDNEHEATKAKKIIVLGQ</sequence>
<proteinExistence type="predicted"/>
<dbReference type="InterPro" id="IPR001769">
    <property type="entry name" value="Gingipain"/>
</dbReference>
<dbReference type="InterPro" id="IPR029031">
    <property type="entry name" value="Gingipain_N_sf"/>
</dbReference>
<dbReference type="NCBIfam" id="NF033707">
    <property type="entry name" value="T9SS_sortase"/>
    <property type="match status" value="1"/>
</dbReference>
<accession>A0A7G1HWQ0</accession>
<keyword evidence="1" id="KW-0732">Signal</keyword>
<evidence type="ECO:0000259" key="2">
    <source>
        <dbReference type="Pfam" id="PF01364"/>
    </source>
</evidence>
<name>A0A7G1HWQ0_9BACT</name>
<keyword evidence="4" id="KW-1185">Reference proteome</keyword>
<evidence type="ECO:0000256" key="1">
    <source>
        <dbReference type="ARBA" id="ARBA00022729"/>
    </source>
</evidence>
<dbReference type="GO" id="GO:0008234">
    <property type="term" value="F:cysteine-type peptidase activity"/>
    <property type="evidence" value="ECO:0007669"/>
    <property type="project" value="InterPro"/>
</dbReference>
<dbReference type="AlphaFoldDB" id="A0A7G1HWQ0"/>
<dbReference type="InterPro" id="IPR029030">
    <property type="entry name" value="Caspase-like_dom_sf"/>
</dbReference>
<evidence type="ECO:0000313" key="3">
    <source>
        <dbReference type="EMBL" id="BCI64165.1"/>
    </source>
</evidence>
<protein>
    <submittedName>
        <fullName evidence="3">Peptidase C25</fullName>
    </submittedName>
</protein>